<gene>
    <name evidence="11" type="ORF">TCMB3V08_LOCUS6475</name>
</gene>
<dbReference type="InterPro" id="IPR036811">
    <property type="entry name" value="Ubol_cytC_Rdtase_hinge_dom_sf"/>
</dbReference>
<dbReference type="GO" id="GO:0006122">
    <property type="term" value="P:mitochondrial electron transport, ubiquinol to cytochrome c"/>
    <property type="evidence" value="ECO:0007669"/>
    <property type="project" value="InterPro"/>
</dbReference>
<comment type="subcellular location">
    <subcellularLocation>
        <location evidence="1">Mitochondrion inner membrane</location>
        <topology evidence="1">Peripheral membrane protein</topology>
        <orientation evidence="1">Intermembrane side</orientation>
    </subcellularLocation>
</comment>
<keyword evidence="6" id="KW-0249">Electron transport</keyword>
<evidence type="ECO:0000256" key="6">
    <source>
        <dbReference type="ARBA" id="ARBA00022982"/>
    </source>
</evidence>
<dbReference type="Pfam" id="PF02320">
    <property type="entry name" value="UCR_hinge"/>
    <property type="match status" value="1"/>
</dbReference>
<keyword evidence="7" id="KW-0496">Mitochondrion</keyword>
<keyword evidence="4" id="KW-0679">Respiratory chain</keyword>
<evidence type="ECO:0000256" key="7">
    <source>
        <dbReference type="ARBA" id="ARBA00023128"/>
    </source>
</evidence>
<dbReference type="PANTHER" id="PTHR15336">
    <property type="entry name" value="UBIQUINOL-CYTOCHROME C REDUCTASE COMPLEX 7.8 KDA PROTEIN"/>
    <property type="match status" value="1"/>
</dbReference>
<keyword evidence="3" id="KW-0813">Transport</keyword>
<feature type="domain" description="Ubiquinol-cytochrome C reductase hinge" evidence="10">
    <location>
        <begin position="29"/>
        <end position="91"/>
    </location>
</feature>
<evidence type="ECO:0000259" key="10">
    <source>
        <dbReference type="Pfam" id="PF02320"/>
    </source>
</evidence>
<evidence type="ECO:0000256" key="9">
    <source>
        <dbReference type="ARBA" id="ARBA00023157"/>
    </source>
</evidence>
<keyword evidence="9" id="KW-1015">Disulfide bond</keyword>
<sequence length="232" mass="26136">MLVIMSTSPKSFIPTVKAQEAEEEPDLVDPQEVLRAECGGQKSCLALEEKYKACNDRVNSRKKTAEICSEELFDYLHCVDGCVSKRLFSFLNSPMASLVLSDSSQLTVYCFEKLPYQIMYPYAEPYDLQKHLFSSFHFDSQNFGVYLNVDCQKSAVNCQSAPKKPWGYCTYTSGLTLKLAVKKNQGPGQNGLRCSQRRGYPEVAPHHTWITNTFIVYCWCTRSAPPALPLGP</sequence>
<dbReference type="Gene3D" id="1.10.287.20">
    <property type="entry name" value="Ubiquinol-cytochrome C reductase hinge domain"/>
    <property type="match status" value="1"/>
</dbReference>
<keyword evidence="5" id="KW-0999">Mitochondrion inner membrane</keyword>
<evidence type="ECO:0000313" key="11">
    <source>
        <dbReference type="EMBL" id="CAD7573850.1"/>
    </source>
</evidence>
<keyword evidence="8" id="KW-0472">Membrane</keyword>
<evidence type="ECO:0000256" key="4">
    <source>
        <dbReference type="ARBA" id="ARBA00022660"/>
    </source>
</evidence>
<dbReference type="EMBL" id="OE181895">
    <property type="protein sequence ID" value="CAD7573850.1"/>
    <property type="molecule type" value="Genomic_DNA"/>
</dbReference>
<evidence type="ECO:0000256" key="3">
    <source>
        <dbReference type="ARBA" id="ARBA00022448"/>
    </source>
</evidence>
<organism evidence="11">
    <name type="scientific">Timema californicum</name>
    <name type="common">California timema</name>
    <name type="synonym">Walking stick</name>
    <dbReference type="NCBI Taxonomy" id="61474"/>
    <lineage>
        <taxon>Eukaryota</taxon>
        <taxon>Metazoa</taxon>
        <taxon>Ecdysozoa</taxon>
        <taxon>Arthropoda</taxon>
        <taxon>Hexapoda</taxon>
        <taxon>Insecta</taxon>
        <taxon>Pterygota</taxon>
        <taxon>Neoptera</taxon>
        <taxon>Polyneoptera</taxon>
        <taxon>Phasmatodea</taxon>
        <taxon>Timematodea</taxon>
        <taxon>Timematoidea</taxon>
        <taxon>Timematidae</taxon>
        <taxon>Timema</taxon>
    </lineage>
</organism>
<dbReference type="SUPFAM" id="SSF81531">
    <property type="entry name" value="Non-heme 11 kDa protein of cytochrome bc1 complex (Ubiquinol-cytochrome c reductase)"/>
    <property type="match status" value="1"/>
</dbReference>
<name>A0A7R9J765_TIMCA</name>
<evidence type="ECO:0000256" key="1">
    <source>
        <dbReference type="ARBA" id="ARBA00004137"/>
    </source>
</evidence>
<accession>A0A7R9J765</accession>
<evidence type="ECO:0000256" key="2">
    <source>
        <dbReference type="ARBA" id="ARBA00006498"/>
    </source>
</evidence>
<dbReference type="AlphaFoldDB" id="A0A7R9J765"/>
<dbReference type="InterPro" id="IPR003422">
    <property type="entry name" value="Cyt_b-c1_6"/>
</dbReference>
<dbReference type="PANTHER" id="PTHR15336:SF0">
    <property type="entry name" value="CYTOCHROME B-C1 COMPLEX SUBUNIT 6, MITOCHONDRIAL"/>
    <property type="match status" value="1"/>
</dbReference>
<dbReference type="GO" id="GO:0005743">
    <property type="term" value="C:mitochondrial inner membrane"/>
    <property type="evidence" value="ECO:0007669"/>
    <property type="project" value="UniProtKB-SubCell"/>
</dbReference>
<protein>
    <submittedName>
        <fullName evidence="11">(California timema) hypothetical protein</fullName>
    </submittedName>
</protein>
<comment type="similarity">
    <text evidence="2">Belongs to the UQCRH/QCR6 family.</text>
</comment>
<evidence type="ECO:0000256" key="5">
    <source>
        <dbReference type="ARBA" id="ARBA00022792"/>
    </source>
</evidence>
<reference evidence="11" key="1">
    <citation type="submission" date="2020-11" db="EMBL/GenBank/DDBJ databases">
        <authorList>
            <person name="Tran Van P."/>
        </authorList>
    </citation>
    <scope>NUCLEOTIDE SEQUENCE</scope>
</reference>
<dbReference type="InterPro" id="IPR023184">
    <property type="entry name" value="Ubol_cytC_Rdtase_hinge_dom"/>
</dbReference>
<evidence type="ECO:0000256" key="8">
    <source>
        <dbReference type="ARBA" id="ARBA00023136"/>
    </source>
</evidence>
<dbReference type="FunFam" id="1.10.287.20:FF:000001">
    <property type="entry name" value="Cytochrome b-c1 complex subunit 6"/>
    <property type="match status" value="1"/>
</dbReference>
<proteinExistence type="inferred from homology"/>